<dbReference type="SUPFAM" id="SSF63748">
    <property type="entry name" value="Tudor/PWWP/MBT"/>
    <property type="match status" value="1"/>
</dbReference>
<dbReference type="InterPro" id="IPR002999">
    <property type="entry name" value="Tudor"/>
</dbReference>
<sequence length="219" mass="24450">MPAGTGSGASTARKGDAISVFWPLDNTWYHGRIDSFDAVSGECEVLYDDGERQGLNLFTTKYKFEVKHGVRVLELIDLVRADHGNVSKQLKHIGDALLSMSDKLPSAGCCSSRQGWWRDWCADIKSAVKAGSVIALVKVTYDLACQIRLRGVDASDCRDIVSTDWWNEKEGRELWFERLRSAKTCEDLVVCVDLLKIKAVDWKKARKLFPNSDDSSESG</sequence>
<dbReference type="Gene3D" id="2.30.30.140">
    <property type="match status" value="1"/>
</dbReference>
<evidence type="ECO:0000259" key="1">
    <source>
        <dbReference type="SMART" id="SM00333"/>
    </source>
</evidence>
<feature type="domain" description="Tudor" evidence="1">
    <location>
        <begin position="10"/>
        <end position="68"/>
    </location>
</feature>
<dbReference type="AlphaFoldDB" id="A0A8T0ITG6"/>
<comment type="caution">
    <text evidence="2">The sequence shown here is derived from an EMBL/GenBank/DDBJ whole genome shotgun (WGS) entry which is preliminary data.</text>
</comment>
<dbReference type="EMBL" id="CM026422">
    <property type="protein sequence ID" value="KAG0586051.1"/>
    <property type="molecule type" value="Genomic_DNA"/>
</dbReference>
<accession>A0A8T0ITG6</accession>
<proteinExistence type="predicted"/>
<organism evidence="2 3">
    <name type="scientific">Ceratodon purpureus</name>
    <name type="common">Fire moss</name>
    <name type="synonym">Dicranum purpureum</name>
    <dbReference type="NCBI Taxonomy" id="3225"/>
    <lineage>
        <taxon>Eukaryota</taxon>
        <taxon>Viridiplantae</taxon>
        <taxon>Streptophyta</taxon>
        <taxon>Embryophyta</taxon>
        <taxon>Bryophyta</taxon>
        <taxon>Bryophytina</taxon>
        <taxon>Bryopsida</taxon>
        <taxon>Dicranidae</taxon>
        <taxon>Pseudoditrichales</taxon>
        <taxon>Ditrichaceae</taxon>
        <taxon>Ceratodon</taxon>
    </lineage>
</organism>
<evidence type="ECO:0000313" key="2">
    <source>
        <dbReference type="EMBL" id="KAG0586051.1"/>
    </source>
</evidence>
<evidence type="ECO:0000313" key="3">
    <source>
        <dbReference type="Proteomes" id="UP000822688"/>
    </source>
</evidence>
<gene>
    <name evidence="2" type="ORF">KC19_2G060000</name>
</gene>
<dbReference type="SMART" id="SM00333">
    <property type="entry name" value="TUDOR"/>
    <property type="match status" value="1"/>
</dbReference>
<dbReference type="CDD" id="cd20404">
    <property type="entry name" value="Tudor_Agenet_AtEML-like"/>
    <property type="match status" value="1"/>
</dbReference>
<name>A0A8T0ITG6_CERPU</name>
<reference evidence="2" key="1">
    <citation type="submission" date="2020-06" db="EMBL/GenBank/DDBJ databases">
        <title>WGS assembly of Ceratodon purpureus strain R40.</title>
        <authorList>
            <person name="Carey S.B."/>
            <person name="Jenkins J."/>
            <person name="Shu S."/>
            <person name="Lovell J.T."/>
            <person name="Sreedasyam A."/>
            <person name="Maumus F."/>
            <person name="Tiley G.P."/>
            <person name="Fernandez-Pozo N."/>
            <person name="Barry K."/>
            <person name="Chen C."/>
            <person name="Wang M."/>
            <person name="Lipzen A."/>
            <person name="Daum C."/>
            <person name="Saski C.A."/>
            <person name="Payton A.C."/>
            <person name="Mcbreen J.C."/>
            <person name="Conrad R.E."/>
            <person name="Kollar L.M."/>
            <person name="Olsson S."/>
            <person name="Huttunen S."/>
            <person name="Landis J.B."/>
            <person name="Wickett N.J."/>
            <person name="Johnson M.G."/>
            <person name="Rensing S.A."/>
            <person name="Grimwood J."/>
            <person name="Schmutz J."/>
            <person name="Mcdaniel S.F."/>
        </authorList>
    </citation>
    <scope>NUCLEOTIDE SEQUENCE</scope>
    <source>
        <strain evidence="2">R40</strain>
    </source>
</reference>
<protein>
    <recommendedName>
        <fullName evidence="1">Tudor domain-containing protein</fullName>
    </recommendedName>
</protein>
<dbReference type="Proteomes" id="UP000822688">
    <property type="component" value="Chromosome 2"/>
</dbReference>
<keyword evidence="3" id="KW-1185">Reference proteome</keyword>